<evidence type="ECO:0000313" key="1">
    <source>
        <dbReference type="EMBL" id="KKK72923.1"/>
    </source>
</evidence>
<accession>A0A0F8XVE9</accession>
<protein>
    <submittedName>
        <fullName evidence="1">Uncharacterized protein</fullName>
    </submittedName>
</protein>
<organism evidence="1">
    <name type="scientific">marine sediment metagenome</name>
    <dbReference type="NCBI Taxonomy" id="412755"/>
    <lineage>
        <taxon>unclassified sequences</taxon>
        <taxon>metagenomes</taxon>
        <taxon>ecological metagenomes</taxon>
    </lineage>
</organism>
<name>A0A0F8XVE9_9ZZZZ</name>
<feature type="non-terminal residue" evidence="1">
    <location>
        <position position="1"/>
    </location>
</feature>
<proteinExistence type="predicted"/>
<sequence length="61" mass="6310">CAKGSMGCILLSALGKVGAGVGEIPVPTSQSQMLIYCIATVVAVNYLCSKILSRVSAIIYF</sequence>
<comment type="caution">
    <text evidence="1">The sequence shown here is derived from an EMBL/GenBank/DDBJ whole genome shotgun (WGS) entry which is preliminary data.</text>
</comment>
<dbReference type="EMBL" id="LAZR01057015">
    <property type="protein sequence ID" value="KKK72923.1"/>
    <property type="molecule type" value="Genomic_DNA"/>
</dbReference>
<reference evidence="1" key="1">
    <citation type="journal article" date="2015" name="Nature">
        <title>Complex archaea that bridge the gap between prokaryotes and eukaryotes.</title>
        <authorList>
            <person name="Spang A."/>
            <person name="Saw J.H."/>
            <person name="Jorgensen S.L."/>
            <person name="Zaremba-Niedzwiedzka K."/>
            <person name="Martijn J."/>
            <person name="Lind A.E."/>
            <person name="van Eijk R."/>
            <person name="Schleper C."/>
            <person name="Guy L."/>
            <person name="Ettema T.J."/>
        </authorList>
    </citation>
    <scope>NUCLEOTIDE SEQUENCE</scope>
</reference>
<dbReference type="AlphaFoldDB" id="A0A0F8XVE9"/>
<gene>
    <name evidence="1" type="ORF">LCGC14_2899040</name>
</gene>